<keyword evidence="3" id="KW-1185">Reference proteome</keyword>
<dbReference type="EMBL" id="JAAGAX010000016">
    <property type="protein sequence ID" value="KAF2289506.1"/>
    <property type="molecule type" value="Genomic_DNA"/>
</dbReference>
<accession>A0A6A6KN40</accession>
<gene>
    <name evidence="2" type="ORF">GH714_036704</name>
</gene>
<organism evidence="2 3">
    <name type="scientific">Hevea brasiliensis</name>
    <name type="common">Para rubber tree</name>
    <name type="synonym">Siphonia brasiliensis</name>
    <dbReference type="NCBI Taxonomy" id="3981"/>
    <lineage>
        <taxon>Eukaryota</taxon>
        <taxon>Viridiplantae</taxon>
        <taxon>Streptophyta</taxon>
        <taxon>Embryophyta</taxon>
        <taxon>Tracheophyta</taxon>
        <taxon>Spermatophyta</taxon>
        <taxon>Magnoliopsida</taxon>
        <taxon>eudicotyledons</taxon>
        <taxon>Gunneridae</taxon>
        <taxon>Pentapetalae</taxon>
        <taxon>rosids</taxon>
        <taxon>fabids</taxon>
        <taxon>Malpighiales</taxon>
        <taxon>Euphorbiaceae</taxon>
        <taxon>Crotonoideae</taxon>
        <taxon>Micrandreae</taxon>
        <taxon>Hevea</taxon>
    </lineage>
</organism>
<protein>
    <submittedName>
        <fullName evidence="2">Uncharacterized protein</fullName>
    </submittedName>
</protein>
<sequence>MAKNLLPILQWPDGMKDCEAPERTLRLEVVGLDAFGCIKQNHKCLALKSCSGLDHRSQANKECSHQDMEVVPEVEARISCDNMGMLHNTSGNTPVFNPLYKAPGNWLNEASLHGDVNRYDGIKLGQNEENRKANGYGGKPGIKEHDAKSNSIKFHA</sequence>
<evidence type="ECO:0000256" key="1">
    <source>
        <dbReference type="SAM" id="MobiDB-lite"/>
    </source>
</evidence>
<comment type="caution">
    <text evidence="2">The sequence shown here is derived from an EMBL/GenBank/DDBJ whole genome shotgun (WGS) entry which is preliminary data.</text>
</comment>
<feature type="region of interest" description="Disordered" evidence="1">
    <location>
        <begin position="129"/>
        <end position="156"/>
    </location>
</feature>
<dbReference type="Proteomes" id="UP000467840">
    <property type="component" value="Chromosome 8"/>
</dbReference>
<evidence type="ECO:0000313" key="3">
    <source>
        <dbReference type="Proteomes" id="UP000467840"/>
    </source>
</evidence>
<reference evidence="2 3" key="1">
    <citation type="journal article" date="2020" name="Mol. Plant">
        <title>The Chromosome-Based Rubber Tree Genome Provides New Insights into Spurge Genome Evolution and Rubber Biosynthesis.</title>
        <authorList>
            <person name="Liu J."/>
            <person name="Shi C."/>
            <person name="Shi C.C."/>
            <person name="Li W."/>
            <person name="Zhang Q.J."/>
            <person name="Zhang Y."/>
            <person name="Li K."/>
            <person name="Lu H.F."/>
            <person name="Shi C."/>
            <person name="Zhu S.T."/>
            <person name="Xiao Z.Y."/>
            <person name="Nan H."/>
            <person name="Yue Y."/>
            <person name="Zhu X.G."/>
            <person name="Wu Y."/>
            <person name="Hong X.N."/>
            <person name="Fan G.Y."/>
            <person name="Tong Y."/>
            <person name="Zhang D."/>
            <person name="Mao C.L."/>
            <person name="Liu Y.L."/>
            <person name="Hao S.J."/>
            <person name="Liu W.Q."/>
            <person name="Lv M.Q."/>
            <person name="Zhang H.B."/>
            <person name="Liu Y."/>
            <person name="Hu-Tang G.R."/>
            <person name="Wang J.P."/>
            <person name="Wang J.H."/>
            <person name="Sun Y.H."/>
            <person name="Ni S.B."/>
            <person name="Chen W.B."/>
            <person name="Zhang X.C."/>
            <person name="Jiao Y.N."/>
            <person name="Eichler E.E."/>
            <person name="Li G.H."/>
            <person name="Liu X."/>
            <person name="Gao L.Z."/>
        </authorList>
    </citation>
    <scope>NUCLEOTIDE SEQUENCE [LARGE SCALE GENOMIC DNA]</scope>
    <source>
        <strain evidence="3">cv. GT1</strain>
        <tissue evidence="2">Leaf</tissue>
    </source>
</reference>
<dbReference type="AlphaFoldDB" id="A0A6A6KN40"/>
<proteinExistence type="predicted"/>
<evidence type="ECO:0000313" key="2">
    <source>
        <dbReference type="EMBL" id="KAF2289506.1"/>
    </source>
</evidence>
<name>A0A6A6KN40_HEVBR</name>